<accession>A0A6A5THB6</accession>
<dbReference type="PANTHER" id="PTHR43130:SF7">
    <property type="entry name" value="DJ-1_PFPI DOMAIN-CONTAINING PROTEIN"/>
    <property type="match status" value="1"/>
</dbReference>
<feature type="domain" description="DJ-1/PfpI" evidence="1">
    <location>
        <begin position="49"/>
        <end position="187"/>
    </location>
</feature>
<organism evidence="2 3">
    <name type="scientific">Byssothecium circinans</name>
    <dbReference type="NCBI Taxonomy" id="147558"/>
    <lineage>
        <taxon>Eukaryota</taxon>
        <taxon>Fungi</taxon>
        <taxon>Dikarya</taxon>
        <taxon>Ascomycota</taxon>
        <taxon>Pezizomycotina</taxon>
        <taxon>Dothideomycetes</taxon>
        <taxon>Pleosporomycetidae</taxon>
        <taxon>Pleosporales</taxon>
        <taxon>Massarineae</taxon>
        <taxon>Massarinaceae</taxon>
        <taxon>Byssothecium</taxon>
    </lineage>
</organism>
<dbReference type="AlphaFoldDB" id="A0A6A5THB6"/>
<protein>
    <submittedName>
        <fullName evidence="2">Class I glutamine amidotransferase-like protein</fullName>
    </submittedName>
</protein>
<proteinExistence type="predicted"/>
<dbReference type="GO" id="GO:0016740">
    <property type="term" value="F:transferase activity"/>
    <property type="evidence" value="ECO:0007669"/>
    <property type="project" value="UniProtKB-KW"/>
</dbReference>
<dbReference type="Pfam" id="PF01965">
    <property type="entry name" value="DJ-1_PfpI"/>
    <property type="match status" value="1"/>
</dbReference>
<dbReference type="OrthoDB" id="543156at2759"/>
<evidence type="ECO:0000313" key="3">
    <source>
        <dbReference type="Proteomes" id="UP000800035"/>
    </source>
</evidence>
<dbReference type="SUPFAM" id="SSF52317">
    <property type="entry name" value="Class I glutamine amidotransferase-like"/>
    <property type="match status" value="1"/>
</dbReference>
<dbReference type="InterPro" id="IPR002818">
    <property type="entry name" value="DJ-1/PfpI"/>
</dbReference>
<keyword evidence="2" id="KW-0315">Glutamine amidotransferase</keyword>
<keyword evidence="3" id="KW-1185">Reference proteome</keyword>
<dbReference type="InterPro" id="IPR029062">
    <property type="entry name" value="Class_I_gatase-like"/>
</dbReference>
<dbReference type="Gene3D" id="3.40.50.880">
    <property type="match status" value="1"/>
</dbReference>
<evidence type="ECO:0000313" key="2">
    <source>
        <dbReference type="EMBL" id="KAF1951524.1"/>
    </source>
</evidence>
<evidence type="ECO:0000259" key="1">
    <source>
        <dbReference type="Pfam" id="PF01965"/>
    </source>
</evidence>
<gene>
    <name evidence="2" type="ORF">CC80DRAFT_495939</name>
</gene>
<keyword evidence="2" id="KW-0808">Transferase</keyword>
<reference evidence="2" key="1">
    <citation type="journal article" date="2020" name="Stud. Mycol.">
        <title>101 Dothideomycetes genomes: a test case for predicting lifestyles and emergence of pathogens.</title>
        <authorList>
            <person name="Haridas S."/>
            <person name="Albert R."/>
            <person name="Binder M."/>
            <person name="Bloem J."/>
            <person name="Labutti K."/>
            <person name="Salamov A."/>
            <person name="Andreopoulos B."/>
            <person name="Baker S."/>
            <person name="Barry K."/>
            <person name="Bills G."/>
            <person name="Bluhm B."/>
            <person name="Cannon C."/>
            <person name="Castanera R."/>
            <person name="Culley D."/>
            <person name="Daum C."/>
            <person name="Ezra D."/>
            <person name="Gonzalez J."/>
            <person name="Henrissat B."/>
            <person name="Kuo A."/>
            <person name="Liang C."/>
            <person name="Lipzen A."/>
            <person name="Lutzoni F."/>
            <person name="Magnuson J."/>
            <person name="Mondo S."/>
            <person name="Nolan M."/>
            <person name="Ohm R."/>
            <person name="Pangilinan J."/>
            <person name="Park H.-J."/>
            <person name="Ramirez L."/>
            <person name="Alfaro M."/>
            <person name="Sun H."/>
            <person name="Tritt A."/>
            <person name="Yoshinaga Y."/>
            <person name="Zwiers L.-H."/>
            <person name="Turgeon B."/>
            <person name="Goodwin S."/>
            <person name="Spatafora J."/>
            <person name="Crous P."/>
            <person name="Grigoriev I."/>
        </authorList>
    </citation>
    <scope>NUCLEOTIDE SEQUENCE</scope>
    <source>
        <strain evidence="2">CBS 675.92</strain>
    </source>
</reference>
<sequence>MPHIGVLLVPPIQLLDLSPIDLFAMTTHSYFAACKLPSPLLSTALPDDSLTITYISAQHPTPAATTARLSLSTNAELSSPSVAPGTLDILMIPGPPPGMRPEEEVLQFVRGHVDAGVDLLTICSGVFVAGFAGVLDGKKVAGLRGVQGLLDKAFPEVEWVDRRYVQDGKVWSSGGITNGMDMVAVYMKNKWPGPLSDTVLALADVEVRPAEYGQGKVGFIASFMLLIARAWFRGLTSRKKIE</sequence>
<dbReference type="Proteomes" id="UP000800035">
    <property type="component" value="Unassembled WGS sequence"/>
</dbReference>
<name>A0A6A5THB6_9PLEO</name>
<dbReference type="EMBL" id="ML977016">
    <property type="protein sequence ID" value="KAF1951524.1"/>
    <property type="molecule type" value="Genomic_DNA"/>
</dbReference>
<dbReference type="InterPro" id="IPR052158">
    <property type="entry name" value="INH-QAR"/>
</dbReference>
<dbReference type="PANTHER" id="PTHR43130">
    <property type="entry name" value="ARAC-FAMILY TRANSCRIPTIONAL REGULATOR"/>
    <property type="match status" value="1"/>
</dbReference>